<dbReference type="SUPFAM" id="SSF52540">
    <property type="entry name" value="P-loop containing nucleoside triphosphate hydrolases"/>
    <property type="match status" value="1"/>
</dbReference>
<dbReference type="PANTHER" id="PTHR13236:SF0">
    <property type="entry name" value="CYTOPLASMIC DYNEIN 2 LIGHT INTERMEDIATE CHAIN 1"/>
    <property type="match status" value="1"/>
</dbReference>
<dbReference type="PANTHER" id="PTHR13236">
    <property type="entry name" value="DYNEIN 2 LIGHT INTERMEDIATE CHAIN, ISOFORM 2"/>
    <property type="match status" value="1"/>
</dbReference>
<dbReference type="PRINTS" id="PR00449">
    <property type="entry name" value="RASTRNSFRMNG"/>
</dbReference>
<organism evidence="16 17">
    <name type="scientific">Batrachochytrium salamandrivorans</name>
    <dbReference type="NCBI Taxonomy" id="1357716"/>
    <lineage>
        <taxon>Eukaryota</taxon>
        <taxon>Fungi</taxon>
        <taxon>Fungi incertae sedis</taxon>
        <taxon>Chytridiomycota</taxon>
        <taxon>Chytridiomycota incertae sedis</taxon>
        <taxon>Chytridiomycetes</taxon>
        <taxon>Rhizophydiales</taxon>
        <taxon>Rhizophydiales incertae sedis</taxon>
        <taxon>Batrachochytrium</taxon>
    </lineage>
</organism>
<feature type="compositionally biased region" description="Basic and acidic residues" evidence="15">
    <location>
        <begin position="1"/>
        <end position="14"/>
    </location>
</feature>
<keyword evidence="11" id="KW-0969">Cilium</keyword>
<evidence type="ECO:0000256" key="2">
    <source>
        <dbReference type="ARBA" id="ARBA00004300"/>
    </source>
</evidence>
<evidence type="ECO:0000256" key="8">
    <source>
        <dbReference type="ARBA" id="ARBA00022701"/>
    </source>
</evidence>
<evidence type="ECO:0000313" key="17">
    <source>
        <dbReference type="Proteomes" id="UP001648503"/>
    </source>
</evidence>
<comment type="similarity">
    <text evidence="4">Belongs to the dynein light intermediate chain family.</text>
</comment>
<feature type="region of interest" description="Disordered" evidence="15">
    <location>
        <begin position="1"/>
        <end position="44"/>
    </location>
</feature>
<dbReference type="Pfam" id="PF05783">
    <property type="entry name" value="DLIC"/>
    <property type="match status" value="1"/>
</dbReference>
<evidence type="ECO:0000256" key="10">
    <source>
        <dbReference type="ARBA" id="ARBA00023017"/>
    </source>
</evidence>
<dbReference type="InterPro" id="IPR027417">
    <property type="entry name" value="P-loop_NTPase"/>
</dbReference>
<evidence type="ECO:0000256" key="15">
    <source>
        <dbReference type="SAM" id="MobiDB-lite"/>
    </source>
</evidence>
<dbReference type="Gene3D" id="3.40.50.300">
    <property type="entry name" value="P-loop containing nucleotide triphosphate hydrolases"/>
    <property type="match status" value="1"/>
</dbReference>
<keyword evidence="10" id="KW-0243">Dynein</keyword>
<evidence type="ECO:0000256" key="6">
    <source>
        <dbReference type="ARBA" id="ARBA00022473"/>
    </source>
</evidence>
<evidence type="ECO:0000256" key="3">
    <source>
        <dbReference type="ARBA" id="ARBA00004430"/>
    </source>
</evidence>
<keyword evidence="13" id="KW-0206">Cytoskeleton</keyword>
<feature type="compositionally biased region" description="Basic and acidic residues" evidence="15">
    <location>
        <begin position="378"/>
        <end position="401"/>
    </location>
</feature>
<keyword evidence="14" id="KW-0966">Cell projection</keyword>
<sequence length="435" mass="49041">MTFAASEEHNRPEDWTNQGTESLVNDNERSSQSAPIANPGNQIWTTTTTTTAQTKSKSRKDLWTLIKESKEREKKTNEVDAVLETTVYVVGSKGSGKSSMILRFLDRDETPSPSVALEYTFGRRTRGVNSVKDITHIWELAGGVCLSDLLDISVTEANIHVSSFLIVLDLSNPEGIIEVLESLLERIREKTSKILDGLEQRGSKRPKALRSYAMKQYGLDHPDRDIVTLSHVPITIVGSKYDEIHDMESEMRKMLCKMLRYMAHTNGASLVYVSQKDEALVSRSRQIWSHHAFRSNAPKSIVVDHHKPILVMAGQDTFSDIGLPPSELAKDIVGRRAFIPLDKWKLDYAVFFPKPPSQAVLEKVDLSKFSEPSVDAMRAQKEEELERLRRENDRRLKDKSVADSISNSMHTGTRKDLKKPNRSYSRAKASQMGVS</sequence>
<comment type="caution">
    <text evidence="16">The sequence shown here is derived from an EMBL/GenBank/DDBJ whole genome shotgun (WGS) entry which is preliminary data.</text>
</comment>
<keyword evidence="17" id="KW-1185">Reference proteome</keyword>
<feature type="compositionally biased region" description="Polar residues" evidence="15">
    <location>
        <begin position="15"/>
        <end position="44"/>
    </location>
</feature>
<evidence type="ECO:0000256" key="13">
    <source>
        <dbReference type="ARBA" id="ARBA00023212"/>
    </source>
</evidence>
<evidence type="ECO:0000256" key="5">
    <source>
        <dbReference type="ARBA" id="ARBA00018863"/>
    </source>
</evidence>
<dbReference type="InterPro" id="IPR040045">
    <property type="entry name" value="DYNC2LI1"/>
</dbReference>
<feature type="region of interest" description="Disordered" evidence="15">
    <location>
        <begin position="375"/>
        <end position="435"/>
    </location>
</feature>
<keyword evidence="8" id="KW-0493">Microtubule</keyword>
<keyword evidence="7" id="KW-0963">Cytoplasm</keyword>
<proteinExistence type="inferred from homology"/>
<evidence type="ECO:0000256" key="7">
    <source>
        <dbReference type="ARBA" id="ARBA00022490"/>
    </source>
</evidence>
<evidence type="ECO:0000256" key="1">
    <source>
        <dbReference type="ARBA" id="ARBA00004120"/>
    </source>
</evidence>
<keyword evidence="6" id="KW-0217">Developmental protein</keyword>
<gene>
    <name evidence="16" type="ORF">BASA50_002914</name>
</gene>
<protein>
    <recommendedName>
        <fullName evidence="5">Cytoplasmic dynein 2 light intermediate chain 1</fullName>
    </recommendedName>
</protein>
<evidence type="ECO:0000256" key="11">
    <source>
        <dbReference type="ARBA" id="ARBA00023069"/>
    </source>
</evidence>
<dbReference type="InterPro" id="IPR022780">
    <property type="entry name" value="Dynein_light_int_chain"/>
</dbReference>
<keyword evidence="12" id="KW-0505">Motor protein</keyword>
<evidence type="ECO:0000256" key="14">
    <source>
        <dbReference type="ARBA" id="ARBA00023273"/>
    </source>
</evidence>
<evidence type="ECO:0000256" key="4">
    <source>
        <dbReference type="ARBA" id="ARBA00006831"/>
    </source>
</evidence>
<dbReference type="CDD" id="cd00882">
    <property type="entry name" value="Ras_like_GTPase"/>
    <property type="match status" value="1"/>
</dbReference>
<evidence type="ECO:0000256" key="9">
    <source>
        <dbReference type="ARBA" id="ARBA00022794"/>
    </source>
</evidence>
<dbReference type="EMBL" id="JAFCIX010000063">
    <property type="protein sequence ID" value="KAH6599572.1"/>
    <property type="molecule type" value="Genomic_DNA"/>
</dbReference>
<keyword evidence="9" id="KW-0970">Cilium biogenesis/degradation</keyword>
<dbReference type="Proteomes" id="UP001648503">
    <property type="component" value="Unassembled WGS sequence"/>
</dbReference>
<evidence type="ECO:0000256" key="12">
    <source>
        <dbReference type="ARBA" id="ARBA00023175"/>
    </source>
</evidence>
<name>A0ABQ8FJW0_9FUNG</name>
<comment type="subcellular location">
    <subcellularLocation>
        <location evidence="3">Cytoplasm</location>
        <location evidence="3">Cytoskeleton</location>
        <location evidence="3">Cilium axoneme</location>
    </subcellularLocation>
    <subcellularLocation>
        <location evidence="1">Cytoplasm</location>
        <location evidence="1">Cytoskeleton</location>
        <location evidence="1">Cilium basal body</location>
    </subcellularLocation>
    <subcellularLocation>
        <location evidence="2">Cytoplasm</location>
        <location evidence="2">Cytoskeleton</location>
        <location evidence="2">Microtubule organizing center</location>
        <location evidence="2">Centrosome</location>
    </subcellularLocation>
</comment>
<accession>A0ABQ8FJW0</accession>
<reference evidence="16 17" key="1">
    <citation type="submission" date="2021-02" db="EMBL/GenBank/DDBJ databases">
        <title>Variation within the Batrachochytrium salamandrivorans European outbreak.</title>
        <authorList>
            <person name="Kelly M."/>
            <person name="Pasmans F."/>
            <person name="Shea T.P."/>
            <person name="Munoz J.F."/>
            <person name="Carranza S."/>
            <person name="Cuomo C.A."/>
            <person name="Martel A."/>
        </authorList>
    </citation>
    <scope>NUCLEOTIDE SEQUENCE [LARGE SCALE GENOMIC DNA]</scope>
    <source>
        <strain evidence="16 17">AMFP18/2</strain>
    </source>
</reference>
<evidence type="ECO:0000313" key="16">
    <source>
        <dbReference type="EMBL" id="KAH6599572.1"/>
    </source>
</evidence>